<dbReference type="Proteomes" id="UP000256988">
    <property type="component" value="Unassembled WGS sequence"/>
</dbReference>
<dbReference type="RefSeq" id="WP_167371443.1">
    <property type="nucleotide sequence ID" value="NZ_QRDL01000005.1"/>
</dbReference>
<evidence type="ECO:0000313" key="2">
    <source>
        <dbReference type="Proteomes" id="UP000256988"/>
    </source>
</evidence>
<evidence type="ECO:0000313" key="1">
    <source>
        <dbReference type="EMBL" id="RED02072.1"/>
    </source>
</evidence>
<gene>
    <name evidence="1" type="ORF">DFO60_3697</name>
</gene>
<dbReference type="EMBL" id="QRDL01000005">
    <property type="protein sequence ID" value="RED02072.1"/>
    <property type="molecule type" value="Genomic_DNA"/>
</dbReference>
<organism evidence="1 2">
    <name type="scientific">Ectopseudomonas oleovorans</name>
    <name type="common">Pseudomonas oleovorans</name>
    <dbReference type="NCBI Taxonomy" id="301"/>
    <lineage>
        <taxon>Bacteria</taxon>
        <taxon>Pseudomonadati</taxon>
        <taxon>Pseudomonadota</taxon>
        <taxon>Gammaproteobacteria</taxon>
        <taxon>Pseudomonadales</taxon>
        <taxon>Pseudomonadaceae</taxon>
        <taxon>Ectopseudomonas</taxon>
    </lineage>
</organism>
<sequence length="55" mass="6079">MQVIATLKSELPALPIVAEVSYDDVAEELLSSDLFCDNAWFLFEMNATSADRVQA</sequence>
<accession>A0A3D9EGC3</accession>
<name>A0A3D9EGC3_ECTOL</name>
<protein>
    <submittedName>
        <fullName evidence="1">Uncharacterized protein</fullName>
    </submittedName>
</protein>
<reference evidence="1 2" key="1">
    <citation type="submission" date="2018-07" db="EMBL/GenBank/DDBJ databases">
        <title>Genome sequencing of rice bacterial endophytes.</title>
        <authorList>
            <person name="Venturi V."/>
        </authorList>
    </citation>
    <scope>NUCLEOTIDE SEQUENCE [LARGE SCALE GENOMIC DNA]</scope>
    <source>
        <strain evidence="1 2">AG1002</strain>
    </source>
</reference>
<comment type="caution">
    <text evidence="1">The sequence shown here is derived from an EMBL/GenBank/DDBJ whole genome shotgun (WGS) entry which is preliminary data.</text>
</comment>
<dbReference type="AlphaFoldDB" id="A0A3D9EGC3"/>
<proteinExistence type="predicted"/>